<dbReference type="PROSITE" id="PS50851">
    <property type="entry name" value="CHEW"/>
    <property type="match status" value="1"/>
</dbReference>
<dbReference type="InterPro" id="IPR002545">
    <property type="entry name" value="CheW-lke_dom"/>
</dbReference>
<dbReference type="Gene3D" id="2.40.50.180">
    <property type="entry name" value="CheA-289, Domain 4"/>
    <property type="match status" value="1"/>
</dbReference>
<dbReference type="Gene3D" id="2.30.30.40">
    <property type="entry name" value="SH3 Domains"/>
    <property type="match status" value="1"/>
</dbReference>
<dbReference type="RefSeq" id="WP_130555959.1">
    <property type="nucleotide sequence ID" value="NZ_AP028947.1"/>
</dbReference>
<evidence type="ECO:0000259" key="1">
    <source>
        <dbReference type="PROSITE" id="PS50851"/>
    </source>
</evidence>
<gene>
    <name evidence="2" type="ORF">RGQ30_20800</name>
</gene>
<reference evidence="2 3" key="1">
    <citation type="submission" date="2023-10" db="EMBL/GenBank/DDBJ databases">
        <title>Complete Genome Sequence of Limnobacter thiooxidans CS-K2T, Isolated from freshwater lake sediments in Bavaria, Germany.</title>
        <authorList>
            <person name="Naruki M."/>
            <person name="Watanabe A."/>
            <person name="Warashina T."/>
            <person name="Morita T."/>
            <person name="Arakawa K."/>
        </authorList>
    </citation>
    <scope>NUCLEOTIDE SEQUENCE [LARGE SCALE GENOMIC DNA]</scope>
    <source>
        <strain evidence="2 3">CS-K2</strain>
    </source>
</reference>
<dbReference type="SMART" id="SM00260">
    <property type="entry name" value="CheW"/>
    <property type="match status" value="1"/>
</dbReference>
<evidence type="ECO:0000313" key="2">
    <source>
        <dbReference type="EMBL" id="BET26579.1"/>
    </source>
</evidence>
<keyword evidence="3" id="KW-1185">Reference proteome</keyword>
<dbReference type="AlphaFoldDB" id="A0AA86M8S9"/>
<name>A0AA86M8S9_9BURK</name>
<feature type="domain" description="CheW-like" evidence="1">
    <location>
        <begin position="718"/>
        <end position="872"/>
    </location>
</feature>
<organism evidence="2 3">
    <name type="scientific">Limnobacter thiooxidans</name>
    <dbReference type="NCBI Taxonomy" id="131080"/>
    <lineage>
        <taxon>Bacteria</taxon>
        <taxon>Pseudomonadati</taxon>
        <taxon>Pseudomonadota</taxon>
        <taxon>Betaproteobacteria</taxon>
        <taxon>Burkholderiales</taxon>
        <taxon>Burkholderiaceae</taxon>
        <taxon>Limnobacter</taxon>
    </lineage>
</organism>
<dbReference type="Gene3D" id="3.30.450.20">
    <property type="entry name" value="PAS domain"/>
    <property type="match status" value="1"/>
</dbReference>
<accession>A0AA86M8S9</accession>
<dbReference type="Proteomes" id="UP001329151">
    <property type="component" value="Chromosome"/>
</dbReference>
<dbReference type="GO" id="GO:0007165">
    <property type="term" value="P:signal transduction"/>
    <property type="evidence" value="ECO:0007669"/>
    <property type="project" value="InterPro"/>
</dbReference>
<protein>
    <recommendedName>
        <fullName evidence="1">CheW-like domain-containing protein</fullName>
    </recommendedName>
</protein>
<dbReference type="SUPFAM" id="SSF50341">
    <property type="entry name" value="CheW-like"/>
    <property type="match status" value="1"/>
</dbReference>
<dbReference type="InterPro" id="IPR036061">
    <property type="entry name" value="CheW-like_dom_sf"/>
</dbReference>
<dbReference type="EMBL" id="AP028947">
    <property type="protein sequence ID" value="BET26579.1"/>
    <property type="molecule type" value="Genomic_DNA"/>
</dbReference>
<evidence type="ECO:0000313" key="3">
    <source>
        <dbReference type="Proteomes" id="UP001329151"/>
    </source>
</evidence>
<dbReference type="GO" id="GO:0006935">
    <property type="term" value="P:chemotaxis"/>
    <property type="evidence" value="ECO:0007669"/>
    <property type="project" value="InterPro"/>
</dbReference>
<dbReference type="KEGG" id="lto:RGQ30_20800"/>
<dbReference type="Pfam" id="PF01584">
    <property type="entry name" value="CheW"/>
    <property type="match status" value="1"/>
</dbReference>
<proteinExistence type="predicted"/>
<sequence length="895" mass="98752">MRIARNSRANQAKPALEYFSRFMGALYPDQKRLGEIQAVYDNLTLLGQLLGAGTDITKMRSDFQNLASVLLDQLAQEHYKKAALTLTSNARISVDVLTRNLFERTADIGFLATDRQVCAFAEAAKANSSGTEDSTQLDELRAHFSEYVSKYSVYHNIVLLSPQGEVLAQLDERNQVRVVDDPFVHEALNTSQAYVEIFRPTTLLPNCPSPLVYACKVMSTDGTHPVGVLCLCFRFEDECKRIFENLVEEDDWSVITLLDAEHRVIASSDPYQFPLGSKLKAIADGECGVIRFGGREYLTATRQSNPYQGYCVPGWLGHALAPLNHAFDVSDAPELASVSEGFLMDVLEVATLFNAELRNIPKRAALIQQELNRSVWNGNIGLARQEGKGGSEFAKVLLREIGRTGAKTRDVFNESTTNLYKTVVASLMFDCATQAALAIDIMDRNLYERANDCRWWALTREFRLELEHFNFEDIHQQEKLTQILRHINSLYTVYSNIILFDRHGRVVSVSNPACTDLLGTVLSEPWVRETLELKDSQSFVTSHFTSTNLYFNKPTYVYAAAVQGLGANPTVQGGIAVVFDSEPQFQAMLNDVLPRNEAGQITKDSFAVFVESDGAVISGTSSQFPAGSKIEIEPGLLTLQKGSSTVNLIQFADRYYAVGASASAGYREYTGVQSRQGSGVLALVFMPLSTSVALTTGTLRNTQQHRPQELKAPRGAPSIDIATFFISGHGYGLPPASILAAVDAKNLTAVPASRTEMAGYLIFEEKPIAVFDLSTLLVNQSCLHTESFALPDHERKQVLVLKTEGSSEEFGILIDDLGEMAEIELDRLSKLPQMAGEQGSIVEGIVKPGNHDMPQHILLLLSAERLQRQLVSTQRDNTTLNLGLPLRTFSSASLI</sequence>